<gene>
    <name evidence="5" type="primary">fliE</name>
    <name evidence="6" type="ORF">FHR99_000604</name>
</gene>
<evidence type="ECO:0000256" key="1">
    <source>
        <dbReference type="ARBA" id="ARBA00004117"/>
    </source>
</evidence>
<keyword evidence="6" id="KW-0969">Cilium</keyword>
<dbReference type="PRINTS" id="PR01006">
    <property type="entry name" value="FLGHOOKFLIE"/>
</dbReference>
<keyword evidence="7" id="KW-1185">Reference proteome</keyword>
<dbReference type="PANTHER" id="PTHR34653">
    <property type="match status" value="1"/>
</dbReference>
<dbReference type="AlphaFoldDB" id="A0A7W4Z4Q6"/>
<comment type="caution">
    <text evidence="6">The sequence shown here is derived from an EMBL/GenBank/DDBJ whole genome shotgun (WGS) entry which is preliminary data.</text>
</comment>
<organism evidence="6 7">
    <name type="scientific">Litorivivens lipolytica</name>
    <dbReference type="NCBI Taxonomy" id="1524264"/>
    <lineage>
        <taxon>Bacteria</taxon>
        <taxon>Pseudomonadati</taxon>
        <taxon>Pseudomonadota</taxon>
        <taxon>Gammaproteobacteria</taxon>
        <taxon>Litorivivens</taxon>
    </lineage>
</organism>
<dbReference type="GO" id="GO:0005198">
    <property type="term" value="F:structural molecule activity"/>
    <property type="evidence" value="ECO:0007669"/>
    <property type="project" value="UniProtKB-UniRule"/>
</dbReference>
<keyword evidence="4 5" id="KW-0975">Bacterial flagellum</keyword>
<comment type="subcellular location">
    <subcellularLocation>
        <location evidence="1 5">Bacterial flagellum basal body</location>
    </subcellularLocation>
</comment>
<keyword evidence="6" id="KW-0966">Cell projection</keyword>
<evidence type="ECO:0000313" key="6">
    <source>
        <dbReference type="EMBL" id="MBB3046368.1"/>
    </source>
</evidence>
<dbReference type="HAMAP" id="MF_00724">
    <property type="entry name" value="FliE"/>
    <property type="match status" value="1"/>
</dbReference>
<sequence>MSDNMRVDSILSQIRAIRNEAKPAAIEGLNPVKEAQPAQDSFAKMLTDSVNAVSDTQKSASDLAQAFERGDKNVSLAEVMVASQKANVSFTAMVEVRNKMIDAYQEVMRMSV</sequence>
<name>A0A7W4Z4Q6_9GAMM</name>
<dbReference type="EMBL" id="JACHWY010000001">
    <property type="protein sequence ID" value="MBB3046368.1"/>
    <property type="molecule type" value="Genomic_DNA"/>
</dbReference>
<dbReference type="Pfam" id="PF02049">
    <property type="entry name" value="FliE"/>
    <property type="match status" value="1"/>
</dbReference>
<dbReference type="InterPro" id="IPR001624">
    <property type="entry name" value="FliE"/>
</dbReference>
<reference evidence="6 7" key="1">
    <citation type="submission" date="2020-08" db="EMBL/GenBank/DDBJ databases">
        <title>Genomic Encyclopedia of Type Strains, Phase III (KMG-III): the genomes of soil and plant-associated and newly described type strains.</title>
        <authorList>
            <person name="Whitman W."/>
        </authorList>
    </citation>
    <scope>NUCLEOTIDE SEQUENCE [LARGE SCALE GENOMIC DNA]</scope>
    <source>
        <strain evidence="6 7">CECT 8654</strain>
    </source>
</reference>
<dbReference type="GO" id="GO:0003774">
    <property type="term" value="F:cytoskeletal motor activity"/>
    <property type="evidence" value="ECO:0007669"/>
    <property type="project" value="InterPro"/>
</dbReference>
<evidence type="ECO:0000256" key="2">
    <source>
        <dbReference type="ARBA" id="ARBA00009272"/>
    </source>
</evidence>
<evidence type="ECO:0000256" key="5">
    <source>
        <dbReference type="HAMAP-Rule" id="MF_00724"/>
    </source>
</evidence>
<evidence type="ECO:0000256" key="4">
    <source>
        <dbReference type="ARBA" id="ARBA00023143"/>
    </source>
</evidence>
<dbReference type="PANTHER" id="PTHR34653:SF1">
    <property type="entry name" value="FLAGELLAR HOOK-BASAL BODY COMPLEX PROTEIN FLIE"/>
    <property type="match status" value="1"/>
</dbReference>
<accession>A0A7W4Z4Q6</accession>
<keyword evidence="6" id="KW-0282">Flagellum</keyword>
<protein>
    <recommendedName>
        <fullName evidence="3 5">Flagellar hook-basal body complex protein FliE</fullName>
    </recommendedName>
</protein>
<evidence type="ECO:0000256" key="3">
    <source>
        <dbReference type="ARBA" id="ARBA00018024"/>
    </source>
</evidence>
<evidence type="ECO:0000313" key="7">
    <source>
        <dbReference type="Proteomes" id="UP000537130"/>
    </source>
</evidence>
<comment type="similarity">
    <text evidence="2 5">Belongs to the FliE family.</text>
</comment>
<dbReference type="GO" id="GO:0071973">
    <property type="term" value="P:bacterial-type flagellum-dependent cell motility"/>
    <property type="evidence" value="ECO:0007669"/>
    <property type="project" value="InterPro"/>
</dbReference>
<dbReference type="RefSeq" id="WP_183409067.1">
    <property type="nucleotide sequence ID" value="NZ_JACHWY010000001.1"/>
</dbReference>
<dbReference type="GO" id="GO:0009425">
    <property type="term" value="C:bacterial-type flagellum basal body"/>
    <property type="evidence" value="ECO:0007669"/>
    <property type="project" value="UniProtKB-SubCell"/>
</dbReference>
<dbReference type="Proteomes" id="UP000537130">
    <property type="component" value="Unassembled WGS sequence"/>
</dbReference>
<dbReference type="NCBIfam" id="TIGR00205">
    <property type="entry name" value="fliE"/>
    <property type="match status" value="1"/>
</dbReference>
<proteinExistence type="inferred from homology"/>